<name>A0A3A1YFV9_9GAMM</name>
<accession>A0A3A1YFV9</accession>
<proteinExistence type="predicted"/>
<sequence>MLKHLYSELKISTLHNANLNVSESEITNLDHGDIYYQTQDPIQESLYVYISQSQLIPQLITKLNSNLPYLKANITSSSLALDTNNINHDCLRSSSPEIKFNGVYKCFEVGFGTGLNALLTLNTIKSFRQQAQNFVAASLDANFNNQLVKQLKQFNYALAQEILESEQLNFLEQQRIKKLCQGLVNDRYIQAFLKAHTLSLWQQMFTYLWEHLSEQTSLDHCNNILNDYQVALGQKFIFQYCSSERTPLTVKDLEQNYQQSFAPRLLSSFEYINNHVSLAIVTKFVEDLFTKAKANLKDSFVSHFSSHLEQLLKQQITDPSLNAFISNIEPATNLKQLVQKLLVNLSQIFTFFMEVINFTVSKYLVNNSPFKDIVLAKKDIFEQELQAFSNQFYNDLIAYGEVTYNCCYTQNYAADIVQIYYDDLKNIFLNYAAGLGKHSFDVIYLDGFAPEKNADLWNSNLYAILAYLSKEQTRITTFTSNTKVSKGLKQVGFTIINDLGFNKRNHLTGYFSHDEKLSSLLSEYQTTNNFVKDKLLQHLKEQNTNLPAEQLNSELYKIQPFYKQELFAQDFYGVVEPSLINKLYLLLNNNYLPTLLLANKELSNSQVYKLIQGNNENGVDLSAKNDAVINVFGHGIAGVASAYYLNSLGLATNMYSTTSQEMASINPAGLFYPQLVDDDPAVNFLHLNAFKYGKVWWRKLQKFTSTTLKGSHSQLEEEYVIPQLIKIDSSSRVAPLNIDEITLVTNQSDNCDNKYASNINLAINKYVLNNNSSGFTLADNKTFYLHGYQIKVNKAITQAILALETFGRVNFALQSLEQAKAKLASSLKANEQVNIICLGADTLTLPHIEQYYSFTPSSGKVSYLKQSEWQAVCKDFVSHDLQSKITQYIVSYLDEINVLADVNGQAKDIFTSSQFTQLLEQIEHIMVHMFNEFAICDEGYALSATIDLNQDVIPPFVNYRNGLSANNEALTLNQKQNLQEVIIFGATHKPYAASKIQDLKQEALEDNKLNCHNFACLISKQLKDYLANLIRSLIQGQYNVTEQEHLASSNANQIQLLDLSVANIFTEQLIKQLATRIYQNLATQDTIQGTRIKVRDRFYIAGSLFNLDYYQQQLKPFIHHKYKSDKLPDLDHNLLCTDSNYYLTGMSSRGLTLAPLASVNLIHHILGLSLCLPDALEQKVNPQRQIASKILSSKFNL</sequence>
<keyword evidence="3" id="KW-1185">Reference proteome</keyword>
<dbReference type="Gene3D" id="3.50.50.60">
    <property type="entry name" value="FAD/NAD(P)-binding domain"/>
    <property type="match status" value="2"/>
</dbReference>
<evidence type="ECO:0000313" key="3">
    <source>
        <dbReference type="Proteomes" id="UP000265916"/>
    </source>
</evidence>
<dbReference type="Gene3D" id="3.30.9.10">
    <property type="entry name" value="D-Amino Acid Oxidase, subunit A, domain 2"/>
    <property type="match status" value="2"/>
</dbReference>
<dbReference type="InterPro" id="IPR036188">
    <property type="entry name" value="FAD/NAD-bd_sf"/>
</dbReference>
<dbReference type="Proteomes" id="UP000265916">
    <property type="component" value="Unassembled WGS sequence"/>
</dbReference>
<comment type="caution">
    <text evidence="2">The sequence shown here is derived from an EMBL/GenBank/DDBJ whole genome shotgun (WGS) entry which is preliminary data.</text>
</comment>
<evidence type="ECO:0000313" key="2">
    <source>
        <dbReference type="EMBL" id="RIY34927.1"/>
    </source>
</evidence>
<feature type="domain" description="MnmC-like methyltransferase" evidence="1">
    <location>
        <begin position="418"/>
        <end position="510"/>
    </location>
</feature>
<dbReference type="OrthoDB" id="9786494at2"/>
<evidence type="ECO:0000259" key="1">
    <source>
        <dbReference type="Pfam" id="PF05430"/>
    </source>
</evidence>
<dbReference type="AlphaFoldDB" id="A0A3A1YFV9"/>
<dbReference type="EMBL" id="NRJG01000163">
    <property type="protein sequence ID" value="RIY34927.1"/>
    <property type="molecule type" value="Genomic_DNA"/>
</dbReference>
<reference evidence="2 3" key="1">
    <citation type="submission" date="2017-08" db="EMBL/GenBank/DDBJ databases">
        <title>Reclassification of Bisgaard taxon 37 and 44.</title>
        <authorList>
            <person name="Christensen H."/>
        </authorList>
    </citation>
    <scope>NUCLEOTIDE SEQUENCE [LARGE SCALE GENOMIC DNA]</scope>
    <source>
        <strain evidence="2 3">111</strain>
    </source>
</reference>
<dbReference type="InterPro" id="IPR008471">
    <property type="entry name" value="MnmC-like_methylTransf"/>
</dbReference>
<dbReference type="GO" id="GO:0016645">
    <property type="term" value="F:oxidoreductase activity, acting on the CH-NH group of donors"/>
    <property type="evidence" value="ECO:0007669"/>
    <property type="project" value="InterPro"/>
</dbReference>
<dbReference type="Gene3D" id="3.40.50.150">
    <property type="entry name" value="Vaccinia Virus protein VP39"/>
    <property type="match status" value="2"/>
</dbReference>
<organism evidence="2 3">
    <name type="scientific">Psittacicella hinzii</name>
    <dbReference type="NCBI Taxonomy" id="2028575"/>
    <lineage>
        <taxon>Bacteria</taxon>
        <taxon>Pseudomonadati</taxon>
        <taxon>Pseudomonadota</taxon>
        <taxon>Gammaproteobacteria</taxon>
        <taxon>Pasteurellales</taxon>
        <taxon>Psittacicellaceae</taxon>
        <taxon>Psittacicella</taxon>
    </lineage>
</organism>
<gene>
    <name evidence="2" type="ORF">CKF58_07380</name>
</gene>
<protein>
    <recommendedName>
        <fullName evidence="1">MnmC-like methyltransferase domain-containing protein</fullName>
    </recommendedName>
</protein>
<dbReference type="Pfam" id="PF05430">
    <property type="entry name" value="Methyltransf_30"/>
    <property type="match status" value="1"/>
</dbReference>
<dbReference type="InterPro" id="IPR029063">
    <property type="entry name" value="SAM-dependent_MTases_sf"/>
</dbReference>
<dbReference type="RefSeq" id="WP_119532503.1">
    <property type="nucleotide sequence ID" value="NZ_JBHSSP010000020.1"/>
</dbReference>